<evidence type="ECO:0000256" key="1">
    <source>
        <dbReference type="SAM" id="Phobius"/>
    </source>
</evidence>
<keyword evidence="1" id="KW-1133">Transmembrane helix</keyword>
<keyword evidence="1" id="KW-0812">Transmembrane</keyword>
<dbReference type="Proteomes" id="UP000326500">
    <property type="component" value="Unassembled WGS sequence"/>
</dbReference>
<accession>A0A1G9B2M1</accession>
<sequence>MVFLYIGDQENDAVVIAGLFLLFIVSAIFILYLGYATQNLPVSLVLTITLLGCIRLKD</sequence>
<dbReference type="AlphaFoldDB" id="A0A1G9B2M1"/>
<keyword evidence="3" id="KW-1185">Reference proteome</keyword>
<organism evidence="2 3">
    <name type="scientific">Methanoculleus thermophilus</name>
    <dbReference type="NCBI Taxonomy" id="2200"/>
    <lineage>
        <taxon>Archaea</taxon>
        <taxon>Methanobacteriati</taxon>
        <taxon>Methanobacteriota</taxon>
        <taxon>Stenosarchaea group</taxon>
        <taxon>Methanomicrobia</taxon>
        <taxon>Methanomicrobiales</taxon>
        <taxon>Methanomicrobiaceae</taxon>
        <taxon>Methanoculleus</taxon>
    </lineage>
</organism>
<proteinExistence type="predicted"/>
<dbReference type="EMBL" id="FNFT01000007">
    <property type="protein sequence ID" value="SDK33075.1"/>
    <property type="molecule type" value="Genomic_DNA"/>
</dbReference>
<keyword evidence="1" id="KW-0472">Membrane</keyword>
<evidence type="ECO:0000313" key="2">
    <source>
        <dbReference type="EMBL" id="SDK33075.1"/>
    </source>
</evidence>
<feature type="transmembrane region" description="Helical" evidence="1">
    <location>
        <begin position="12"/>
        <end position="34"/>
    </location>
</feature>
<protein>
    <submittedName>
        <fullName evidence="2">Uncharacterized protein</fullName>
    </submittedName>
</protein>
<reference evidence="2 3" key="1">
    <citation type="submission" date="2016-10" db="EMBL/GenBank/DDBJ databases">
        <authorList>
            <person name="Varghese N."/>
            <person name="Submissions S."/>
        </authorList>
    </citation>
    <scope>NUCLEOTIDE SEQUENCE [LARGE SCALE GENOMIC DNA]</scope>
    <source>
        <strain evidence="2 3">DSM 2373</strain>
    </source>
</reference>
<evidence type="ECO:0000313" key="3">
    <source>
        <dbReference type="Proteomes" id="UP000326500"/>
    </source>
</evidence>
<gene>
    <name evidence="2" type="ORF">SAMN04488571_107129</name>
</gene>
<name>A0A1G9B2M1_9EURY</name>